<keyword evidence="2" id="KW-1185">Reference proteome</keyword>
<protein>
    <submittedName>
        <fullName evidence="1">Uncharacterized protein</fullName>
    </submittedName>
</protein>
<dbReference type="Proteomes" id="UP001231518">
    <property type="component" value="Unassembled WGS sequence"/>
</dbReference>
<dbReference type="PANTHER" id="PTHR43763:SF6">
    <property type="entry name" value="XAA-PRO AMINOPEPTIDASE 1"/>
    <property type="match status" value="1"/>
</dbReference>
<dbReference type="PANTHER" id="PTHR43763">
    <property type="entry name" value="XAA-PRO AMINOPEPTIDASE 1"/>
    <property type="match status" value="1"/>
</dbReference>
<sequence length="1203" mass="133881">MARSPTDEEKSAFTRVLKGQIMMGSALFPKGVKVTNCRVLLCVCDITRTRHMARSPTDEEKSAFTRVLKGQIMMGSALFPKGVKVTNCRVLLCVCDITRTRHMARSPTDEEKSAFTRVLKGQIMMGSALFPKGVKVTNCRVLLCVCDITRTRHMARSPTDEEKSAFTRVLKGQIMMGSALFPKGVKVTNCRVLLCVCDITRTRHMARSPTDEEKSAFTRVLKGQIMMGSALFPKGVKVTNCRVLLCVCDITRTRHMARSPTDEEKSAFTRVLKGQIMMGSALFPKGVKVTNCRVLLCVCDITRTRHMARSPTDEEKSAFTRVLKGQIMMGSALFPKGVKVTNCRVLLCVCDITRTRHMARSPTDEEKSAFTRVLKGQIMMGSALFPKGVKVTNCRVLLCVCDITRTRHMARSPTDEEKSAFTRVLKGQIMMGSALFPKGVKVTNCRVLLCVCDITRTRHMARSPTDEEKSAFTRVLKGQIMMGSALFPKGVKVTNCRVLLCVCDITRTRHMARSPTDEEKSAFTRVLKGQIMMGSALFPKGVKVTNNCRVLLCVCDITRTRHMARSPTDEEKSAFTRVLKGQIMMGSALFPKGVKVTNCRVLLCVCDITRTRHMARSPTDEEKSAFTRVLKGQIMMGSALFPKGVKVTNCRVLLCVCDITRTRHMARSPTDEEKSAFTRVLKGQIMMGSALFPKGVKCVCDITRTRHMARSPTDEEKSAFTRVLKGQIMMGSALFPKGVKVTNCRVLLCVCDITRTRHMARSPTDEEKSAFTRVLKGQIMMGSALFPKGVKVTNCRVLLCVCDITRTRHMARSPTDEEKSAFTRVLKGQIMMGSALFPKGVKVTNCRVLLCVCDITRTRHMARSPTDEEKSAFTRVLKGQIMMGSALFPKGVKVTNCRVLLCVCDITRTRHMARSPTDEEKSAFTRVLKGQIMMGSALFPKGVKVTNCRVLLCVCDITRTRHMARSPTDEEKSAFTRVLKGQIMMGSALFPKGVKVTNCRVLLCVCDITRTRHMARSPTDEEKSAFTRVLKGQIMMGSALFPKGVKVTNCRVLLCVCDITRTRHMARSPTDEEKSAFTRVLKGQIMMGSALFPKGVKVTNCRVLLCVCDITRTRHMARSPTDEEKSAFTRVLKGQIMMGSALFPKGVKVTNCRVLLCVCDITRTRHMARSPTDEEKSAFTRVLKGQIMMGSALFPKGVKVTKL</sequence>
<dbReference type="EMBL" id="JARGEI010000056">
    <property type="protein sequence ID" value="KAJ8703574.1"/>
    <property type="molecule type" value="Genomic_DNA"/>
</dbReference>
<dbReference type="InterPro" id="IPR050422">
    <property type="entry name" value="X-Pro_aminopeptidase_P"/>
</dbReference>
<dbReference type="AlphaFoldDB" id="A0AAD7Y5L2"/>
<evidence type="ECO:0000313" key="1">
    <source>
        <dbReference type="EMBL" id="KAJ8703574.1"/>
    </source>
</evidence>
<name>A0AAD7Y5L2_MYTSE</name>
<evidence type="ECO:0000313" key="2">
    <source>
        <dbReference type="Proteomes" id="UP001231518"/>
    </source>
</evidence>
<accession>A0AAD7Y5L2</accession>
<organism evidence="1 2">
    <name type="scientific">Mythimna separata</name>
    <name type="common">Oriental armyworm</name>
    <name type="synonym">Pseudaletia separata</name>
    <dbReference type="NCBI Taxonomy" id="271217"/>
    <lineage>
        <taxon>Eukaryota</taxon>
        <taxon>Metazoa</taxon>
        <taxon>Ecdysozoa</taxon>
        <taxon>Arthropoda</taxon>
        <taxon>Hexapoda</taxon>
        <taxon>Insecta</taxon>
        <taxon>Pterygota</taxon>
        <taxon>Neoptera</taxon>
        <taxon>Endopterygota</taxon>
        <taxon>Lepidoptera</taxon>
        <taxon>Glossata</taxon>
        <taxon>Ditrysia</taxon>
        <taxon>Noctuoidea</taxon>
        <taxon>Noctuidae</taxon>
        <taxon>Noctuinae</taxon>
        <taxon>Hadenini</taxon>
        <taxon>Mythimna</taxon>
    </lineage>
</organism>
<proteinExistence type="predicted"/>
<reference evidence="1" key="1">
    <citation type="submission" date="2023-03" db="EMBL/GenBank/DDBJ databases">
        <title>Chromosome-level genomes of two armyworms, Mythimna separata and Mythimna loreyi, provide insights into the biosynthesis and reception of sex pheromones.</title>
        <authorList>
            <person name="Zhao H."/>
        </authorList>
    </citation>
    <scope>NUCLEOTIDE SEQUENCE</scope>
    <source>
        <strain evidence="1">BeijingLab</strain>
        <tissue evidence="1">Pupa</tissue>
    </source>
</reference>
<comment type="caution">
    <text evidence="1">The sequence shown here is derived from an EMBL/GenBank/DDBJ whole genome shotgun (WGS) entry which is preliminary data.</text>
</comment>
<gene>
    <name evidence="1" type="ORF">PYW07_017538</name>
</gene>